<gene>
    <name evidence="2" type="ORF">PGT21_031856</name>
</gene>
<dbReference type="EMBL" id="VSWC01000053">
    <property type="protein sequence ID" value="KAA1101869.1"/>
    <property type="molecule type" value="Genomic_DNA"/>
</dbReference>
<feature type="signal peptide" evidence="1">
    <location>
        <begin position="1"/>
        <end position="22"/>
    </location>
</feature>
<dbReference type="AlphaFoldDB" id="A0A5B0PPH0"/>
<evidence type="ECO:0000313" key="3">
    <source>
        <dbReference type="Proteomes" id="UP000324748"/>
    </source>
</evidence>
<evidence type="ECO:0008006" key="4">
    <source>
        <dbReference type="Google" id="ProtNLM"/>
    </source>
</evidence>
<comment type="caution">
    <text evidence="2">The sequence shown here is derived from an EMBL/GenBank/DDBJ whole genome shotgun (WGS) entry which is preliminary data.</text>
</comment>
<proteinExistence type="predicted"/>
<dbReference type="Proteomes" id="UP000324748">
    <property type="component" value="Unassembled WGS sequence"/>
</dbReference>
<keyword evidence="3" id="KW-1185">Reference proteome</keyword>
<protein>
    <recommendedName>
        <fullName evidence="4">Secreted protein</fullName>
    </recommendedName>
</protein>
<feature type="chain" id="PRO_5022753839" description="Secreted protein" evidence="1">
    <location>
        <begin position="23"/>
        <end position="108"/>
    </location>
</feature>
<reference evidence="2 3" key="1">
    <citation type="submission" date="2019-05" db="EMBL/GenBank/DDBJ databases">
        <title>Emergence of the Ug99 lineage of the wheat stem rust pathogen through somatic hybridization.</title>
        <authorList>
            <person name="Li F."/>
            <person name="Upadhyaya N.M."/>
            <person name="Sperschneider J."/>
            <person name="Matny O."/>
            <person name="Nguyen-Phuc H."/>
            <person name="Mago R."/>
            <person name="Raley C."/>
            <person name="Miller M.E."/>
            <person name="Silverstein K.A.T."/>
            <person name="Henningsen E."/>
            <person name="Hirsch C.D."/>
            <person name="Visser B."/>
            <person name="Pretorius Z.A."/>
            <person name="Steffenson B.J."/>
            <person name="Schwessinger B."/>
            <person name="Dodds P.N."/>
            <person name="Figueroa M."/>
        </authorList>
    </citation>
    <scope>NUCLEOTIDE SEQUENCE [LARGE SCALE GENOMIC DNA]</scope>
    <source>
        <strain evidence="2">21-0</strain>
    </source>
</reference>
<evidence type="ECO:0000256" key="1">
    <source>
        <dbReference type="SAM" id="SignalP"/>
    </source>
</evidence>
<keyword evidence="1" id="KW-0732">Signal</keyword>
<evidence type="ECO:0000313" key="2">
    <source>
        <dbReference type="EMBL" id="KAA1101869.1"/>
    </source>
</evidence>
<organism evidence="2 3">
    <name type="scientific">Puccinia graminis f. sp. tritici</name>
    <dbReference type="NCBI Taxonomy" id="56615"/>
    <lineage>
        <taxon>Eukaryota</taxon>
        <taxon>Fungi</taxon>
        <taxon>Dikarya</taxon>
        <taxon>Basidiomycota</taxon>
        <taxon>Pucciniomycotina</taxon>
        <taxon>Pucciniomycetes</taxon>
        <taxon>Pucciniales</taxon>
        <taxon>Pucciniaceae</taxon>
        <taxon>Puccinia</taxon>
    </lineage>
</organism>
<name>A0A5B0PPH0_PUCGR</name>
<sequence>MNHKRASLLTLCIRFKASWSMAVNPASLNRARETALEQDSMSIPNRPAIVCLKLREHSQLDVGTGIRPTNWKLINAPVAGRHLQEKGREYGGCRHVRWPLLTSEALHI</sequence>
<accession>A0A5B0PPH0</accession>